<sequence>MNPGLAVVTGAGTGIGRAIAQRLAVAGYTLLLVGRRPQPLAETASLLAEPGGRPVVADVTTPEGRETILAAVDGAGLPLRALVNNAGGSTAAPLFDQDLGAWRGEFALNVEAAAFLSFEAIRRMSTAGGGGIVNIASVYGIVALNNRYYAEQYPLDTPDGPVRAVAYAASKGALRLLSRELAVAGAGLGVRVNTVSPGMIQLDERPLEEERVRLFAQATPMGRLGRPAEVAGAVEFLLSPAASFVTGAELVVDGGWSVW</sequence>
<keyword evidence="4" id="KW-1185">Reference proteome</keyword>
<dbReference type="Pfam" id="PF13561">
    <property type="entry name" value="adh_short_C2"/>
    <property type="match status" value="1"/>
</dbReference>
<dbReference type="RefSeq" id="WP_377253470.1">
    <property type="nucleotide sequence ID" value="NZ_JBHLUH010000042.1"/>
</dbReference>
<dbReference type="InterPro" id="IPR002347">
    <property type="entry name" value="SDR_fam"/>
</dbReference>
<dbReference type="PROSITE" id="PS00061">
    <property type="entry name" value="ADH_SHORT"/>
    <property type="match status" value="1"/>
</dbReference>
<evidence type="ECO:0000313" key="3">
    <source>
        <dbReference type="EMBL" id="MFC0530313.1"/>
    </source>
</evidence>
<name>A0ABV6M788_9ACTN</name>
<protein>
    <submittedName>
        <fullName evidence="3">SDR family NAD(P)-dependent oxidoreductase</fullName>
        <ecNumber evidence="3">1.1.1.-</ecNumber>
    </submittedName>
</protein>
<dbReference type="CDD" id="cd05233">
    <property type="entry name" value="SDR_c"/>
    <property type="match status" value="1"/>
</dbReference>
<dbReference type="Gene3D" id="3.40.50.720">
    <property type="entry name" value="NAD(P)-binding Rossmann-like Domain"/>
    <property type="match status" value="1"/>
</dbReference>
<evidence type="ECO:0000256" key="1">
    <source>
        <dbReference type="ARBA" id="ARBA00006484"/>
    </source>
</evidence>
<dbReference type="PRINTS" id="PR00081">
    <property type="entry name" value="GDHRDH"/>
</dbReference>
<dbReference type="GO" id="GO:0016491">
    <property type="term" value="F:oxidoreductase activity"/>
    <property type="evidence" value="ECO:0007669"/>
    <property type="project" value="UniProtKB-KW"/>
</dbReference>
<evidence type="ECO:0000313" key="4">
    <source>
        <dbReference type="Proteomes" id="UP001589867"/>
    </source>
</evidence>
<dbReference type="PRINTS" id="PR00080">
    <property type="entry name" value="SDRFAMILY"/>
</dbReference>
<comment type="caution">
    <text evidence="3">The sequence shown here is derived from an EMBL/GenBank/DDBJ whole genome shotgun (WGS) entry which is preliminary data.</text>
</comment>
<dbReference type="Proteomes" id="UP001589867">
    <property type="component" value="Unassembled WGS sequence"/>
</dbReference>
<evidence type="ECO:0000256" key="2">
    <source>
        <dbReference type="RuleBase" id="RU000363"/>
    </source>
</evidence>
<dbReference type="SUPFAM" id="SSF51735">
    <property type="entry name" value="NAD(P)-binding Rossmann-fold domains"/>
    <property type="match status" value="1"/>
</dbReference>
<organism evidence="3 4">
    <name type="scientific">Phytohabitans kaempferiae</name>
    <dbReference type="NCBI Taxonomy" id="1620943"/>
    <lineage>
        <taxon>Bacteria</taxon>
        <taxon>Bacillati</taxon>
        <taxon>Actinomycetota</taxon>
        <taxon>Actinomycetes</taxon>
        <taxon>Micromonosporales</taxon>
        <taxon>Micromonosporaceae</taxon>
    </lineage>
</organism>
<gene>
    <name evidence="3" type="ORF">ACFFIA_21860</name>
</gene>
<dbReference type="EMBL" id="JBHLUH010000042">
    <property type="protein sequence ID" value="MFC0530313.1"/>
    <property type="molecule type" value="Genomic_DNA"/>
</dbReference>
<accession>A0ABV6M788</accession>
<dbReference type="PANTHER" id="PTHR42760">
    <property type="entry name" value="SHORT-CHAIN DEHYDROGENASES/REDUCTASES FAMILY MEMBER"/>
    <property type="match status" value="1"/>
</dbReference>
<dbReference type="InterPro" id="IPR036291">
    <property type="entry name" value="NAD(P)-bd_dom_sf"/>
</dbReference>
<dbReference type="EC" id="1.1.1.-" evidence="3"/>
<keyword evidence="3" id="KW-0560">Oxidoreductase</keyword>
<dbReference type="InterPro" id="IPR020904">
    <property type="entry name" value="Sc_DH/Rdtase_CS"/>
</dbReference>
<comment type="similarity">
    <text evidence="1 2">Belongs to the short-chain dehydrogenases/reductases (SDR) family.</text>
</comment>
<dbReference type="Pfam" id="PF00106">
    <property type="entry name" value="adh_short"/>
    <property type="match status" value="1"/>
</dbReference>
<proteinExistence type="inferred from homology"/>
<reference evidence="3 4" key="1">
    <citation type="submission" date="2024-09" db="EMBL/GenBank/DDBJ databases">
        <authorList>
            <person name="Sun Q."/>
            <person name="Mori K."/>
        </authorList>
    </citation>
    <scope>NUCLEOTIDE SEQUENCE [LARGE SCALE GENOMIC DNA]</scope>
    <source>
        <strain evidence="3 4">TBRC 3947</strain>
    </source>
</reference>